<organism evidence="1 2">
    <name type="scientific">Dovyalis caffra</name>
    <dbReference type="NCBI Taxonomy" id="77055"/>
    <lineage>
        <taxon>Eukaryota</taxon>
        <taxon>Viridiplantae</taxon>
        <taxon>Streptophyta</taxon>
        <taxon>Embryophyta</taxon>
        <taxon>Tracheophyta</taxon>
        <taxon>Spermatophyta</taxon>
        <taxon>Magnoliopsida</taxon>
        <taxon>eudicotyledons</taxon>
        <taxon>Gunneridae</taxon>
        <taxon>Pentapetalae</taxon>
        <taxon>rosids</taxon>
        <taxon>fabids</taxon>
        <taxon>Malpighiales</taxon>
        <taxon>Salicaceae</taxon>
        <taxon>Flacourtieae</taxon>
        <taxon>Dovyalis</taxon>
    </lineage>
</organism>
<dbReference type="AlphaFoldDB" id="A0AAV1RU61"/>
<proteinExistence type="predicted"/>
<gene>
    <name evidence="1" type="ORF">DCAF_LOCUS14973</name>
</gene>
<reference evidence="1 2" key="1">
    <citation type="submission" date="2024-01" db="EMBL/GenBank/DDBJ databases">
        <authorList>
            <person name="Waweru B."/>
        </authorList>
    </citation>
    <scope>NUCLEOTIDE SEQUENCE [LARGE SCALE GENOMIC DNA]</scope>
</reference>
<dbReference type="EMBL" id="CAWUPB010001159">
    <property type="protein sequence ID" value="CAK7339896.1"/>
    <property type="molecule type" value="Genomic_DNA"/>
</dbReference>
<evidence type="ECO:0000313" key="2">
    <source>
        <dbReference type="Proteomes" id="UP001314170"/>
    </source>
</evidence>
<dbReference type="Proteomes" id="UP001314170">
    <property type="component" value="Unassembled WGS sequence"/>
</dbReference>
<sequence>MENNPSVWKSSSKAQLVHSFPTRFTQVSFSFGSEIDILDGGFWSSASKEDIKKSLAKALEDDKETNQSLFQYSLDPDFSDIDTNIDMQET</sequence>
<accession>A0AAV1RU61</accession>
<comment type="caution">
    <text evidence="1">The sequence shown here is derived from an EMBL/GenBank/DDBJ whole genome shotgun (WGS) entry which is preliminary data.</text>
</comment>
<keyword evidence="2" id="KW-1185">Reference proteome</keyword>
<name>A0AAV1RU61_9ROSI</name>
<protein>
    <submittedName>
        <fullName evidence="1">Uncharacterized protein</fullName>
    </submittedName>
</protein>
<evidence type="ECO:0000313" key="1">
    <source>
        <dbReference type="EMBL" id="CAK7339896.1"/>
    </source>
</evidence>